<dbReference type="Gene3D" id="1.25.40.10">
    <property type="entry name" value="Tetratricopeptide repeat domain"/>
    <property type="match status" value="1"/>
</dbReference>
<dbReference type="GO" id="GO:0032153">
    <property type="term" value="C:cell division site"/>
    <property type="evidence" value="ECO:0007669"/>
    <property type="project" value="TreeGrafter"/>
</dbReference>
<name>A0A7S2X9P5_9EUKA</name>
<reference evidence="2" key="1">
    <citation type="submission" date="2021-01" db="EMBL/GenBank/DDBJ databases">
        <authorList>
            <person name="Corre E."/>
            <person name="Pelletier E."/>
            <person name="Niang G."/>
            <person name="Scheremetjew M."/>
            <person name="Finn R."/>
            <person name="Kale V."/>
            <person name="Holt S."/>
            <person name="Cochrane G."/>
            <person name="Meng A."/>
            <person name="Brown T."/>
            <person name="Cohen L."/>
        </authorList>
    </citation>
    <scope>NUCLEOTIDE SEQUENCE</scope>
    <source>
        <strain evidence="2">CCMP622</strain>
    </source>
</reference>
<dbReference type="InterPro" id="IPR011990">
    <property type="entry name" value="TPR-like_helical_dom_sf"/>
</dbReference>
<dbReference type="AlphaFoldDB" id="A0A7S2X9P5"/>
<accession>A0A7S2X9P5</accession>
<organism evidence="2">
    <name type="scientific">Lotharella oceanica</name>
    <dbReference type="NCBI Taxonomy" id="641309"/>
    <lineage>
        <taxon>Eukaryota</taxon>
        <taxon>Sar</taxon>
        <taxon>Rhizaria</taxon>
        <taxon>Cercozoa</taxon>
        <taxon>Chlorarachniophyceae</taxon>
        <taxon>Lotharella</taxon>
    </lineage>
</organism>
<dbReference type="InterPro" id="IPR052945">
    <property type="entry name" value="Mitotic_Regulator"/>
</dbReference>
<feature type="compositionally biased region" description="Basic residues" evidence="1">
    <location>
        <begin position="23"/>
        <end position="41"/>
    </location>
</feature>
<dbReference type="InterPro" id="IPR006597">
    <property type="entry name" value="Sel1-like"/>
</dbReference>
<dbReference type="Pfam" id="PF08238">
    <property type="entry name" value="Sel1"/>
    <property type="match status" value="5"/>
</dbReference>
<feature type="region of interest" description="Disordered" evidence="1">
    <location>
        <begin position="1"/>
        <end position="82"/>
    </location>
</feature>
<gene>
    <name evidence="2" type="ORF">LSP00402_LOCUS4407</name>
</gene>
<dbReference type="PANTHER" id="PTHR43628:SF1">
    <property type="entry name" value="CHITIN SYNTHASE REGULATORY FACTOR 2-RELATED"/>
    <property type="match status" value="1"/>
</dbReference>
<protein>
    <submittedName>
        <fullName evidence="2">Uncharacterized protein</fullName>
    </submittedName>
</protein>
<evidence type="ECO:0000313" key="2">
    <source>
        <dbReference type="EMBL" id="CAD9752832.1"/>
    </source>
</evidence>
<feature type="compositionally biased region" description="Polar residues" evidence="1">
    <location>
        <begin position="1"/>
        <end position="13"/>
    </location>
</feature>
<sequence>MGTTLGSLMCSNCTRSKVSKTSNTKKRKKKGKKKKKGRKGNTLKTTSKTKNQEGNADIDPTFNTGGYMNEEEPKGVTGLTRGDTTLLSQGLEDRDSEDVENLAPLAAPTEDKKPNLASPIAGDVNDVKEDEDAPRQIERTNTGLSTRPIKKDPVLAKEKLIEGYNLFNGIDFRTIDREKGRKLIQKAAQLGNQCARGMCFHQGCVSGGMNLQKATQYYLKAAKKNDPLAQVQLGNCYHLGHGVEKSFSQAVKWYRLSAQANHATGQRCLGSCYQFGHGVSVDRKRALIWYMKAAAQGHCVAEYSLGYCYEHGVGIQKDLDKAIRFHALSAAQGYHYASEDLENLLKDYEQNDDADELLATIKEIQASLPKTEEEKKKVYDELMAEAKELEETLPRETNLDAGTPPAQIAT</sequence>
<dbReference type="PANTHER" id="PTHR43628">
    <property type="entry name" value="ACTIVATOR OF C KINASE PROTEIN 1-RELATED"/>
    <property type="match status" value="1"/>
</dbReference>
<dbReference type="GO" id="GO:0010972">
    <property type="term" value="P:negative regulation of G2/M transition of mitotic cell cycle"/>
    <property type="evidence" value="ECO:0007669"/>
    <property type="project" value="TreeGrafter"/>
</dbReference>
<feature type="region of interest" description="Disordered" evidence="1">
    <location>
        <begin position="104"/>
        <end position="133"/>
    </location>
</feature>
<feature type="region of interest" description="Disordered" evidence="1">
    <location>
        <begin position="390"/>
        <end position="410"/>
    </location>
</feature>
<dbReference type="SUPFAM" id="SSF81901">
    <property type="entry name" value="HCP-like"/>
    <property type="match status" value="1"/>
</dbReference>
<evidence type="ECO:0000256" key="1">
    <source>
        <dbReference type="SAM" id="MobiDB-lite"/>
    </source>
</evidence>
<proteinExistence type="predicted"/>
<dbReference type="EMBL" id="HBHP01007122">
    <property type="protein sequence ID" value="CAD9752832.1"/>
    <property type="molecule type" value="Transcribed_RNA"/>
</dbReference>
<dbReference type="SMART" id="SM00671">
    <property type="entry name" value="SEL1"/>
    <property type="match status" value="5"/>
</dbReference>